<evidence type="ECO:0000259" key="11">
    <source>
        <dbReference type="PROSITE" id="PS50111"/>
    </source>
</evidence>
<feature type="domain" description="HAMP" evidence="12">
    <location>
        <begin position="209"/>
        <end position="263"/>
    </location>
</feature>
<evidence type="ECO:0000259" key="12">
    <source>
        <dbReference type="PROSITE" id="PS50885"/>
    </source>
</evidence>
<dbReference type="CDD" id="cd06225">
    <property type="entry name" value="HAMP"/>
    <property type="match status" value="1"/>
</dbReference>
<dbReference type="GO" id="GO:0005886">
    <property type="term" value="C:plasma membrane"/>
    <property type="evidence" value="ECO:0007669"/>
    <property type="project" value="UniProtKB-SubCell"/>
</dbReference>
<keyword evidence="2" id="KW-1003">Cell membrane</keyword>
<keyword evidence="7 9" id="KW-0807">Transducer</keyword>
<name>A0A6L5C3V4_9PSED</name>
<dbReference type="PRINTS" id="PR00260">
    <property type="entry name" value="CHEMTRNSDUCR"/>
</dbReference>
<gene>
    <name evidence="13" type="ORF">FX983_02824</name>
</gene>
<keyword evidence="3" id="KW-0488">Methylation</keyword>
<dbReference type="Proteomes" id="UP000475265">
    <property type="component" value="Unassembled WGS sequence"/>
</dbReference>
<evidence type="ECO:0000256" key="8">
    <source>
        <dbReference type="ARBA" id="ARBA00029447"/>
    </source>
</evidence>
<comment type="similarity">
    <text evidence="8">Belongs to the methyl-accepting chemotaxis (MCP) protein family.</text>
</comment>
<keyword evidence="6 10" id="KW-0472">Membrane</keyword>
<dbReference type="SMART" id="SM00304">
    <property type="entry name" value="HAMP"/>
    <property type="match status" value="1"/>
</dbReference>
<protein>
    <submittedName>
        <fullName evidence="13">Methyl-accepting chemotaxis protein McpP</fullName>
    </submittedName>
</protein>
<dbReference type="Pfam" id="PF00672">
    <property type="entry name" value="HAMP"/>
    <property type="match status" value="1"/>
</dbReference>
<dbReference type="SMART" id="SM00283">
    <property type="entry name" value="MA"/>
    <property type="match status" value="1"/>
</dbReference>
<evidence type="ECO:0000256" key="10">
    <source>
        <dbReference type="SAM" id="Phobius"/>
    </source>
</evidence>
<evidence type="ECO:0000256" key="6">
    <source>
        <dbReference type="ARBA" id="ARBA00023136"/>
    </source>
</evidence>
<dbReference type="Gene3D" id="1.10.287.950">
    <property type="entry name" value="Methyl-accepting chemotaxis protein"/>
    <property type="match status" value="1"/>
</dbReference>
<dbReference type="InterPro" id="IPR004090">
    <property type="entry name" value="Chemotax_Me-accpt_rcpt"/>
</dbReference>
<evidence type="ECO:0000313" key="14">
    <source>
        <dbReference type="Proteomes" id="UP000475265"/>
    </source>
</evidence>
<feature type="domain" description="Methyl-accepting transducer" evidence="11">
    <location>
        <begin position="268"/>
        <end position="504"/>
    </location>
</feature>
<evidence type="ECO:0000256" key="7">
    <source>
        <dbReference type="ARBA" id="ARBA00023224"/>
    </source>
</evidence>
<feature type="transmembrane region" description="Helical" evidence="10">
    <location>
        <begin position="12"/>
        <end position="31"/>
    </location>
</feature>
<dbReference type="InterPro" id="IPR004089">
    <property type="entry name" value="MCPsignal_dom"/>
</dbReference>
<evidence type="ECO:0000256" key="9">
    <source>
        <dbReference type="PROSITE-ProRule" id="PRU00284"/>
    </source>
</evidence>
<dbReference type="PROSITE" id="PS50111">
    <property type="entry name" value="CHEMOTAXIS_TRANSDUC_2"/>
    <property type="match status" value="1"/>
</dbReference>
<dbReference type="PANTHER" id="PTHR32089">
    <property type="entry name" value="METHYL-ACCEPTING CHEMOTAXIS PROTEIN MCPB"/>
    <property type="match status" value="1"/>
</dbReference>
<proteinExistence type="inferred from homology"/>
<feature type="transmembrane region" description="Helical" evidence="10">
    <location>
        <begin position="188"/>
        <end position="208"/>
    </location>
</feature>
<accession>A0A6L5C3V4</accession>
<dbReference type="AlphaFoldDB" id="A0A6L5C3V4"/>
<dbReference type="SUPFAM" id="SSF58104">
    <property type="entry name" value="Methyl-accepting chemotaxis protein (MCP) signaling domain"/>
    <property type="match status" value="1"/>
</dbReference>
<dbReference type="Pfam" id="PF00015">
    <property type="entry name" value="MCPsignal"/>
    <property type="match status" value="1"/>
</dbReference>
<evidence type="ECO:0000256" key="1">
    <source>
        <dbReference type="ARBA" id="ARBA00004651"/>
    </source>
</evidence>
<dbReference type="InterPro" id="IPR003660">
    <property type="entry name" value="HAMP_dom"/>
</dbReference>
<sequence length="540" mass="58478">MLSKTSLTLKLSVMPAVALLGLLVFVGYTSLQLSNTDTRLFELENGSYPTLEKADAVIFQFSRLPGQLNSAVAAGEMETLNEGRKVVAEIIAKQDELKKLSEHQPVRSQKLTVWNDAIKRYSDNAFSTSEQLIKGSGTFESLRPNIDRMSIDLKTAQVLGETFRTNAYQDFQASLVQTRKDNATTTRAGYILTAILVLLVTIGSVLIIRRIMNNVHGVIDSLTAIASGDGDLTRRVDVRSDDEIGEMIKLFNSFLNKLQATIHQIVDAASPLGDMSKHLYLLTQSSEENTKSQQGRIDSISSDIHTMTVSIQEVAQRSQLASQEASAAFKQADSARQNIGGLSNNISDLGVSVLDAVQAMQQLEEETQQVGSVLTVIRNIAEQTNLLALNAAIEAARAGDQGRGFAVVADEVRNLAQKTTASTAEIQHIIQRLQSSANRVLNIMVLNGDKAQASIERSVQATQTLEAIAGAVHQINELNAGIAQFTHEQIDLSNSIQRETEVLKLDSQTSANGADATARLGEQLVGTGDDLRAATAQFSV</sequence>
<dbReference type="GO" id="GO:0004888">
    <property type="term" value="F:transmembrane signaling receptor activity"/>
    <property type="evidence" value="ECO:0007669"/>
    <property type="project" value="InterPro"/>
</dbReference>
<dbReference type="GO" id="GO:0006935">
    <property type="term" value="P:chemotaxis"/>
    <property type="evidence" value="ECO:0007669"/>
    <property type="project" value="InterPro"/>
</dbReference>
<dbReference type="PROSITE" id="PS50885">
    <property type="entry name" value="HAMP"/>
    <property type="match status" value="1"/>
</dbReference>
<dbReference type="FunFam" id="1.10.287.950:FF:000001">
    <property type="entry name" value="Methyl-accepting chemotaxis sensory transducer"/>
    <property type="match status" value="1"/>
</dbReference>
<dbReference type="GO" id="GO:0007165">
    <property type="term" value="P:signal transduction"/>
    <property type="evidence" value="ECO:0007669"/>
    <property type="project" value="UniProtKB-KW"/>
</dbReference>
<dbReference type="EMBL" id="JAAAXX010000001">
    <property type="protein sequence ID" value="KAF2394842.1"/>
    <property type="molecule type" value="Genomic_DNA"/>
</dbReference>
<reference evidence="13 14" key="1">
    <citation type="submission" date="2019-12" db="EMBL/GenBank/DDBJ databases">
        <title>Endophytic bacteria associated with Panax ginseng seedlings.</title>
        <authorList>
            <person name="Park J.M."/>
            <person name="Shin R."/>
            <person name="Jo S.H."/>
        </authorList>
    </citation>
    <scope>NUCLEOTIDE SEQUENCE [LARGE SCALE GENOMIC DNA]</scope>
    <source>
        <strain evidence="13 14">PgKB32</strain>
    </source>
</reference>
<comment type="subcellular location">
    <subcellularLocation>
        <location evidence="1">Cell membrane</location>
        <topology evidence="1">Multi-pass membrane protein</topology>
    </subcellularLocation>
</comment>
<evidence type="ECO:0000256" key="4">
    <source>
        <dbReference type="ARBA" id="ARBA00022692"/>
    </source>
</evidence>
<keyword evidence="5 10" id="KW-1133">Transmembrane helix</keyword>
<evidence type="ECO:0000256" key="2">
    <source>
        <dbReference type="ARBA" id="ARBA00022475"/>
    </source>
</evidence>
<evidence type="ECO:0000256" key="5">
    <source>
        <dbReference type="ARBA" id="ARBA00022989"/>
    </source>
</evidence>
<keyword evidence="4 10" id="KW-0812">Transmembrane</keyword>
<evidence type="ECO:0000256" key="3">
    <source>
        <dbReference type="ARBA" id="ARBA00022481"/>
    </source>
</evidence>
<comment type="caution">
    <text evidence="13">The sequence shown here is derived from an EMBL/GenBank/DDBJ whole genome shotgun (WGS) entry which is preliminary data.</text>
</comment>
<dbReference type="RefSeq" id="WP_154905354.1">
    <property type="nucleotide sequence ID" value="NZ_JAAAXX010000001.1"/>
</dbReference>
<organism evidence="13 14">
    <name type="scientific">Pseudomonas frederiksbergensis</name>
    <dbReference type="NCBI Taxonomy" id="104087"/>
    <lineage>
        <taxon>Bacteria</taxon>
        <taxon>Pseudomonadati</taxon>
        <taxon>Pseudomonadota</taxon>
        <taxon>Gammaproteobacteria</taxon>
        <taxon>Pseudomonadales</taxon>
        <taxon>Pseudomonadaceae</taxon>
        <taxon>Pseudomonas</taxon>
    </lineage>
</organism>
<evidence type="ECO:0000313" key="13">
    <source>
        <dbReference type="EMBL" id="KAF2394842.1"/>
    </source>
</evidence>
<dbReference type="PANTHER" id="PTHR32089:SF112">
    <property type="entry name" value="LYSOZYME-LIKE PROTEIN-RELATED"/>
    <property type="match status" value="1"/>
</dbReference>